<dbReference type="AlphaFoldDB" id="A0A6A4N7J4"/>
<feature type="transmembrane region" description="Helical" evidence="1">
    <location>
        <begin position="6"/>
        <end position="27"/>
    </location>
</feature>
<keyword evidence="1" id="KW-0812">Transmembrane</keyword>
<accession>A0A6A4N7J4</accession>
<keyword evidence="1" id="KW-0472">Membrane</keyword>
<dbReference type="OrthoDB" id="1686746at2759"/>
<proteinExistence type="predicted"/>
<name>A0A6A4N7J4_LUPAL</name>
<comment type="caution">
    <text evidence="2">The sequence shown here is derived from an EMBL/GenBank/DDBJ whole genome shotgun (WGS) entry which is preliminary data.</text>
</comment>
<dbReference type="EMBL" id="WOCE01000024">
    <property type="protein sequence ID" value="KAE9585790.1"/>
    <property type="molecule type" value="Genomic_DNA"/>
</dbReference>
<gene>
    <name evidence="2" type="ORF">Lalb_Chr24g0395021</name>
</gene>
<reference evidence="3" key="1">
    <citation type="journal article" date="2020" name="Nat. Commun.">
        <title>Genome sequence of the cluster root forming white lupin.</title>
        <authorList>
            <person name="Hufnagel B."/>
            <person name="Marques A."/>
            <person name="Soriano A."/>
            <person name="Marques L."/>
            <person name="Divol F."/>
            <person name="Doumas P."/>
            <person name="Sallet E."/>
            <person name="Mancinotti D."/>
            <person name="Carrere S."/>
            <person name="Marande W."/>
            <person name="Arribat S."/>
            <person name="Keller J."/>
            <person name="Huneau C."/>
            <person name="Blein T."/>
            <person name="Aime D."/>
            <person name="Laguerre M."/>
            <person name="Taylor J."/>
            <person name="Schubert V."/>
            <person name="Nelson M."/>
            <person name="Geu-Flores F."/>
            <person name="Crespi M."/>
            <person name="Gallardo-Guerrero K."/>
            <person name="Delaux P.-M."/>
            <person name="Salse J."/>
            <person name="Berges H."/>
            <person name="Guyot R."/>
            <person name="Gouzy J."/>
            <person name="Peret B."/>
        </authorList>
    </citation>
    <scope>NUCLEOTIDE SEQUENCE [LARGE SCALE GENOMIC DNA]</scope>
    <source>
        <strain evidence="3">cv. Amiga</strain>
    </source>
</reference>
<keyword evidence="1" id="KW-1133">Transmembrane helix</keyword>
<evidence type="ECO:0000313" key="2">
    <source>
        <dbReference type="EMBL" id="KAE9585790.1"/>
    </source>
</evidence>
<protein>
    <submittedName>
        <fullName evidence="2">Uncharacterized protein</fullName>
    </submittedName>
</protein>
<evidence type="ECO:0000313" key="3">
    <source>
        <dbReference type="Proteomes" id="UP000447434"/>
    </source>
</evidence>
<sequence length="88" mass="10009">MLKKTAIVTTIVHINVFYVLCITLGAFKYHHVHHHHSYPLNGNQFSQKSLVCSMHLSGIVEEKIQIPSICFDMGGKICFLREAQTLKL</sequence>
<dbReference type="Proteomes" id="UP000447434">
    <property type="component" value="Chromosome 24"/>
</dbReference>
<evidence type="ECO:0000256" key="1">
    <source>
        <dbReference type="SAM" id="Phobius"/>
    </source>
</evidence>
<organism evidence="2 3">
    <name type="scientific">Lupinus albus</name>
    <name type="common">White lupine</name>
    <name type="synonym">Lupinus termis</name>
    <dbReference type="NCBI Taxonomy" id="3870"/>
    <lineage>
        <taxon>Eukaryota</taxon>
        <taxon>Viridiplantae</taxon>
        <taxon>Streptophyta</taxon>
        <taxon>Embryophyta</taxon>
        <taxon>Tracheophyta</taxon>
        <taxon>Spermatophyta</taxon>
        <taxon>Magnoliopsida</taxon>
        <taxon>eudicotyledons</taxon>
        <taxon>Gunneridae</taxon>
        <taxon>Pentapetalae</taxon>
        <taxon>rosids</taxon>
        <taxon>fabids</taxon>
        <taxon>Fabales</taxon>
        <taxon>Fabaceae</taxon>
        <taxon>Papilionoideae</taxon>
        <taxon>50 kb inversion clade</taxon>
        <taxon>genistoids sensu lato</taxon>
        <taxon>core genistoids</taxon>
        <taxon>Genisteae</taxon>
        <taxon>Lupinus</taxon>
    </lineage>
</organism>
<keyword evidence="3" id="KW-1185">Reference proteome</keyword>